<gene>
    <name evidence="1" type="ORF">CAEBREN_18964</name>
</gene>
<evidence type="ECO:0000313" key="2">
    <source>
        <dbReference type="Proteomes" id="UP000008068"/>
    </source>
</evidence>
<organism evidence="2">
    <name type="scientific">Caenorhabditis brenneri</name>
    <name type="common">Nematode worm</name>
    <dbReference type="NCBI Taxonomy" id="135651"/>
    <lineage>
        <taxon>Eukaryota</taxon>
        <taxon>Metazoa</taxon>
        <taxon>Ecdysozoa</taxon>
        <taxon>Nematoda</taxon>
        <taxon>Chromadorea</taxon>
        <taxon>Rhabditida</taxon>
        <taxon>Rhabditina</taxon>
        <taxon>Rhabditomorpha</taxon>
        <taxon>Rhabditoidea</taxon>
        <taxon>Rhabditidae</taxon>
        <taxon>Peloderinae</taxon>
        <taxon>Caenorhabditis</taxon>
    </lineage>
</organism>
<dbReference type="Proteomes" id="UP000008068">
    <property type="component" value="Unassembled WGS sequence"/>
</dbReference>
<name>G0NDE4_CAEBE</name>
<reference evidence="2" key="1">
    <citation type="submission" date="2011-07" db="EMBL/GenBank/DDBJ databases">
        <authorList>
            <consortium name="Caenorhabditis brenneri Sequencing and Analysis Consortium"/>
            <person name="Wilson R.K."/>
        </authorList>
    </citation>
    <scope>NUCLEOTIDE SEQUENCE [LARGE SCALE GENOMIC DNA]</scope>
    <source>
        <strain evidence="2">PB2801</strain>
    </source>
</reference>
<dbReference type="InParanoid" id="G0NDE4"/>
<accession>G0NDE4</accession>
<evidence type="ECO:0000313" key="1">
    <source>
        <dbReference type="EMBL" id="EGT58259.1"/>
    </source>
</evidence>
<sequence length="133" mass="15500">MKDFEKFSQPKLEKLKLLLRLRVPIGENIINDISKDTLFQLDHDNCLTFFSYQAVVEGERDENAPDNLSQLHRELLNLMVSLSKDRFLSNEAILNSLGVDGRHGLTDKELLEEAEHRFKVKKDEHNVIISYYI</sequence>
<dbReference type="AlphaFoldDB" id="G0NDE4"/>
<protein>
    <submittedName>
        <fullName evidence="1">Uncharacterized protein</fullName>
    </submittedName>
</protein>
<dbReference type="EMBL" id="GL379867">
    <property type="protein sequence ID" value="EGT58259.1"/>
    <property type="molecule type" value="Genomic_DNA"/>
</dbReference>
<keyword evidence="2" id="KW-1185">Reference proteome</keyword>
<dbReference type="HOGENOM" id="CLU_1908531_0_0_1"/>
<proteinExistence type="predicted"/>